<sequence>MDDNTEAQPPQQQSSVLQPTPARRITSVPLTSTNFASWSRSVRLYLGARGKLCWLSGDVAKPDGKDVSKLEQWEMDNYTILGWLFNSIDPHLYELFMFHDTA</sequence>
<keyword evidence="4" id="KW-1185">Reference proteome</keyword>
<dbReference type="InterPro" id="IPR029472">
    <property type="entry name" value="Copia-like_N"/>
</dbReference>
<organism evidence="3 4">
    <name type="scientific">Actinidia rufa</name>
    <dbReference type="NCBI Taxonomy" id="165716"/>
    <lineage>
        <taxon>Eukaryota</taxon>
        <taxon>Viridiplantae</taxon>
        <taxon>Streptophyta</taxon>
        <taxon>Embryophyta</taxon>
        <taxon>Tracheophyta</taxon>
        <taxon>Spermatophyta</taxon>
        <taxon>Magnoliopsida</taxon>
        <taxon>eudicotyledons</taxon>
        <taxon>Gunneridae</taxon>
        <taxon>Pentapetalae</taxon>
        <taxon>asterids</taxon>
        <taxon>Ericales</taxon>
        <taxon>Actinidiaceae</taxon>
        <taxon>Actinidia</taxon>
    </lineage>
</organism>
<comment type="caution">
    <text evidence="3">The sequence shown here is derived from an EMBL/GenBank/DDBJ whole genome shotgun (WGS) entry which is preliminary data.</text>
</comment>
<dbReference type="Pfam" id="PF14244">
    <property type="entry name" value="Retrotran_gag_3"/>
    <property type="match status" value="1"/>
</dbReference>
<proteinExistence type="predicted"/>
<evidence type="ECO:0000256" key="1">
    <source>
        <dbReference type="SAM" id="MobiDB-lite"/>
    </source>
</evidence>
<feature type="compositionally biased region" description="Low complexity" evidence="1">
    <location>
        <begin position="8"/>
        <end position="21"/>
    </location>
</feature>
<dbReference type="PANTHER" id="PTHR37610">
    <property type="entry name" value="CCHC-TYPE DOMAIN-CONTAINING PROTEIN"/>
    <property type="match status" value="1"/>
</dbReference>
<accession>A0A7J0E4E4</accession>
<dbReference type="PANTHER" id="PTHR37610:SF40">
    <property type="entry name" value="OS01G0909600 PROTEIN"/>
    <property type="match status" value="1"/>
</dbReference>
<dbReference type="OrthoDB" id="1690976at2759"/>
<evidence type="ECO:0000313" key="3">
    <source>
        <dbReference type="EMBL" id="GFY81373.1"/>
    </source>
</evidence>
<evidence type="ECO:0000313" key="4">
    <source>
        <dbReference type="Proteomes" id="UP000585474"/>
    </source>
</evidence>
<protein>
    <recommendedName>
        <fullName evidence="2">Retrotransposon Copia-like N-terminal domain-containing protein</fullName>
    </recommendedName>
</protein>
<evidence type="ECO:0000259" key="2">
    <source>
        <dbReference type="Pfam" id="PF14244"/>
    </source>
</evidence>
<gene>
    <name evidence="3" type="ORF">Acr_01g0011820</name>
</gene>
<dbReference type="AlphaFoldDB" id="A0A7J0E4E4"/>
<feature type="domain" description="Retrotransposon Copia-like N-terminal" evidence="2">
    <location>
        <begin position="23"/>
        <end position="63"/>
    </location>
</feature>
<feature type="region of interest" description="Disordered" evidence="1">
    <location>
        <begin position="1"/>
        <end position="22"/>
    </location>
</feature>
<name>A0A7J0E4E4_9ERIC</name>
<dbReference type="Proteomes" id="UP000585474">
    <property type="component" value="Unassembled WGS sequence"/>
</dbReference>
<dbReference type="EMBL" id="BJWL01000001">
    <property type="protein sequence ID" value="GFY81373.1"/>
    <property type="molecule type" value="Genomic_DNA"/>
</dbReference>
<reference evidence="3 4" key="1">
    <citation type="submission" date="2019-07" db="EMBL/GenBank/DDBJ databases">
        <title>De Novo Assembly of kiwifruit Actinidia rufa.</title>
        <authorList>
            <person name="Sugita-Konishi S."/>
            <person name="Sato K."/>
            <person name="Mori E."/>
            <person name="Abe Y."/>
            <person name="Kisaki G."/>
            <person name="Hamano K."/>
            <person name="Suezawa K."/>
            <person name="Otani M."/>
            <person name="Fukuda T."/>
            <person name="Manabe T."/>
            <person name="Gomi K."/>
            <person name="Tabuchi M."/>
            <person name="Akimitsu K."/>
            <person name="Kataoka I."/>
        </authorList>
    </citation>
    <scope>NUCLEOTIDE SEQUENCE [LARGE SCALE GENOMIC DNA]</scope>
    <source>
        <strain evidence="4">cv. Fuchu</strain>
    </source>
</reference>